<evidence type="ECO:0000256" key="1">
    <source>
        <dbReference type="SAM" id="Phobius"/>
    </source>
</evidence>
<feature type="transmembrane region" description="Helical" evidence="1">
    <location>
        <begin position="42"/>
        <end position="67"/>
    </location>
</feature>
<proteinExistence type="predicted"/>
<sequence length="238" mass="27525">MKTGWHDASKWHWAISRYARFLMALILKTGVYYPRATGDLDVWIALVGYGNIINFFCMSMNITGYIFREDIVDKLAWKHQIQPEEVVEVFENKPHVEQLERGHRLGENLYVALGQTDAGRYLTVFFIHKKGGEALINTARNMVKNKTPKAPLPETFKTFEEMADFWDTHDVTDYEEYLTPVEVNVSTHPKHNYVITLSDTLDTALRQVQQKEGVSLNTLINLWVQEKLQQYTVVVTGN</sequence>
<reference evidence="2 3" key="1">
    <citation type="submission" date="2016-05" db="EMBL/GenBank/DDBJ databases">
        <title>Single-cell genome of chain-forming Candidatus Thiomargarita nelsonii and comparison to other large sulfur-oxidizing bacteria.</title>
        <authorList>
            <person name="Winkel M."/>
            <person name="Salman V."/>
            <person name="Woyke T."/>
            <person name="Schulz-Vogt H."/>
            <person name="Richter M."/>
            <person name="Flood B."/>
            <person name="Bailey J."/>
            <person name="Amann R."/>
            <person name="Mussmann M."/>
        </authorList>
    </citation>
    <scope>NUCLEOTIDE SEQUENCE [LARGE SCALE GENOMIC DNA]</scope>
    <source>
        <strain evidence="2 3">THI036</strain>
    </source>
</reference>
<accession>A0A176S4V0</accession>
<gene>
    <name evidence="2" type="ORF">THIOM_001242</name>
</gene>
<protein>
    <submittedName>
        <fullName evidence="2">Membrane protein containing DUF497</fullName>
    </submittedName>
</protein>
<evidence type="ECO:0000313" key="3">
    <source>
        <dbReference type="Proteomes" id="UP000076962"/>
    </source>
</evidence>
<organism evidence="2 3">
    <name type="scientific">Candidatus Thiomargarita nelsonii</name>
    <dbReference type="NCBI Taxonomy" id="1003181"/>
    <lineage>
        <taxon>Bacteria</taxon>
        <taxon>Pseudomonadati</taxon>
        <taxon>Pseudomonadota</taxon>
        <taxon>Gammaproteobacteria</taxon>
        <taxon>Thiotrichales</taxon>
        <taxon>Thiotrichaceae</taxon>
        <taxon>Thiomargarita</taxon>
    </lineage>
</organism>
<dbReference type="InterPro" id="IPR022148">
    <property type="entry name" value="CopG_antitoxin"/>
</dbReference>
<keyword evidence="1" id="KW-0472">Membrane</keyword>
<comment type="caution">
    <text evidence="2">The sequence shown here is derived from an EMBL/GenBank/DDBJ whole genome shotgun (WGS) entry which is preliminary data.</text>
</comment>
<feature type="transmembrane region" description="Helical" evidence="1">
    <location>
        <begin position="18"/>
        <end position="36"/>
    </location>
</feature>
<keyword evidence="3" id="KW-1185">Reference proteome</keyword>
<dbReference type="AlphaFoldDB" id="A0A176S4V0"/>
<keyword evidence="1" id="KW-1133">Transmembrane helix</keyword>
<dbReference type="EMBL" id="LUTY01000650">
    <property type="protein sequence ID" value="OAD22936.1"/>
    <property type="molecule type" value="Genomic_DNA"/>
</dbReference>
<dbReference type="Pfam" id="PF12441">
    <property type="entry name" value="CopG_antitoxin"/>
    <property type="match status" value="1"/>
</dbReference>
<dbReference type="Proteomes" id="UP000076962">
    <property type="component" value="Unassembled WGS sequence"/>
</dbReference>
<name>A0A176S4V0_9GAMM</name>
<keyword evidence="1" id="KW-0812">Transmembrane</keyword>
<evidence type="ECO:0000313" key="2">
    <source>
        <dbReference type="EMBL" id="OAD22936.1"/>
    </source>
</evidence>